<evidence type="ECO:0000256" key="7">
    <source>
        <dbReference type="ARBA" id="ARBA00023163"/>
    </source>
</evidence>
<dbReference type="GO" id="GO:0003700">
    <property type="term" value="F:DNA-binding transcription factor activity"/>
    <property type="evidence" value="ECO:0007669"/>
    <property type="project" value="InterPro"/>
</dbReference>
<dbReference type="InterPro" id="IPR018062">
    <property type="entry name" value="HTH_AraC-typ_CS"/>
</dbReference>
<dbReference type="EMBL" id="CP126084">
    <property type="protein sequence ID" value="WHX49354.1"/>
    <property type="molecule type" value="Genomic_DNA"/>
</dbReference>
<dbReference type="PROSITE" id="PS00041">
    <property type="entry name" value="HTH_ARAC_FAMILY_1"/>
    <property type="match status" value="1"/>
</dbReference>
<dbReference type="InterPro" id="IPR011006">
    <property type="entry name" value="CheY-like_superfamily"/>
</dbReference>
<evidence type="ECO:0000256" key="2">
    <source>
        <dbReference type="ARBA" id="ARBA00022490"/>
    </source>
</evidence>
<dbReference type="PROSITE" id="PS50110">
    <property type="entry name" value="RESPONSE_REGULATORY"/>
    <property type="match status" value="1"/>
</dbReference>
<dbReference type="SUPFAM" id="SSF52172">
    <property type="entry name" value="CheY-like"/>
    <property type="match status" value="1"/>
</dbReference>
<keyword evidence="4" id="KW-0902">Two-component regulatory system</keyword>
<dbReference type="Proteomes" id="UP001177943">
    <property type="component" value="Chromosome"/>
</dbReference>
<dbReference type="SUPFAM" id="SSF46689">
    <property type="entry name" value="Homeodomain-like"/>
    <property type="match status" value="2"/>
</dbReference>
<dbReference type="SMART" id="SM00448">
    <property type="entry name" value="REC"/>
    <property type="match status" value="1"/>
</dbReference>
<dbReference type="SMART" id="SM00342">
    <property type="entry name" value="HTH_ARAC"/>
    <property type="match status" value="1"/>
</dbReference>
<comment type="subcellular location">
    <subcellularLocation>
        <location evidence="1">Cytoplasm</location>
    </subcellularLocation>
</comment>
<reference evidence="11" key="1">
    <citation type="submission" date="2023-05" db="EMBL/GenBank/DDBJ databases">
        <title>Comparative genomics of Bacillaceae isolates and their secondary metabolite potential.</title>
        <authorList>
            <person name="Song L."/>
            <person name="Nielsen L.J."/>
            <person name="Mohite O."/>
            <person name="Xu X."/>
            <person name="Weber T."/>
            <person name="Kovacs A.T."/>
        </authorList>
    </citation>
    <scope>NUCLEOTIDE SEQUENCE</scope>
    <source>
        <strain evidence="11">B2_4</strain>
    </source>
</reference>
<evidence type="ECO:0000259" key="9">
    <source>
        <dbReference type="PROSITE" id="PS01124"/>
    </source>
</evidence>
<keyword evidence="7" id="KW-0804">Transcription</keyword>
<dbReference type="RefSeq" id="WP_283926585.1">
    <property type="nucleotide sequence ID" value="NZ_CP126084.1"/>
</dbReference>
<evidence type="ECO:0000256" key="8">
    <source>
        <dbReference type="PROSITE-ProRule" id="PRU00169"/>
    </source>
</evidence>
<organism evidence="11 12">
    <name type="scientific">Paenibacillus woosongensis</name>
    <dbReference type="NCBI Taxonomy" id="307580"/>
    <lineage>
        <taxon>Bacteria</taxon>
        <taxon>Bacillati</taxon>
        <taxon>Bacillota</taxon>
        <taxon>Bacilli</taxon>
        <taxon>Bacillales</taxon>
        <taxon>Paenibacillaceae</taxon>
        <taxon>Paenibacillus</taxon>
    </lineage>
</organism>
<keyword evidence="3 8" id="KW-0597">Phosphoprotein</keyword>
<dbReference type="InterPro" id="IPR018060">
    <property type="entry name" value="HTH_AraC"/>
</dbReference>
<evidence type="ECO:0000313" key="12">
    <source>
        <dbReference type="Proteomes" id="UP001177943"/>
    </source>
</evidence>
<evidence type="ECO:0000256" key="1">
    <source>
        <dbReference type="ARBA" id="ARBA00004496"/>
    </source>
</evidence>
<evidence type="ECO:0000313" key="11">
    <source>
        <dbReference type="EMBL" id="WHX49354.1"/>
    </source>
</evidence>
<dbReference type="GO" id="GO:0043565">
    <property type="term" value="F:sequence-specific DNA binding"/>
    <property type="evidence" value="ECO:0007669"/>
    <property type="project" value="InterPro"/>
</dbReference>
<dbReference type="PROSITE" id="PS01124">
    <property type="entry name" value="HTH_ARAC_FAMILY_2"/>
    <property type="match status" value="1"/>
</dbReference>
<dbReference type="KEGG" id="pwn:QNH46_01280"/>
<dbReference type="GO" id="GO:0000160">
    <property type="term" value="P:phosphorelay signal transduction system"/>
    <property type="evidence" value="ECO:0007669"/>
    <property type="project" value="UniProtKB-KW"/>
</dbReference>
<dbReference type="CDD" id="cd17536">
    <property type="entry name" value="REC_YesN-like"/>
    <property type="match status" value="1"/>
</dbReference>
<gene>
    <name evidence="11" type="ORF">QNH46_01280</name>
</gene>
<dbReference type="Gene3D" id="1.10.10.60">
    <property type="entry name" value="Homeodomain-like"/>
    <property type="match status" value="2"/>
</dbReference>
<keyword evidence="6" id="KW-0238">DNA-binding</keyword>
<name>A0AA95I8F3_9BACL</name>
<dbReference type="GO" id="GO:0005737">
    <property type="term" value="C:cytoplasm"/>
    <property type="evidence" value="ECO:0007669"/>
    <property type="project" value="UniProtKB-SubCell"/>
</dbReference>
<accession>A0AA95I8F3</accession>
<feature type="domain" description="HTH araC/xylS-type" evidence="9">
    <location>
        <begin position="419"/>
        <end position="516"/>
    </location>
</feature>
<dbReference type="AlphaFoldDB" id="A0AA95I8F3"/>
<dbReference type="Pfam" id="PF12833">
    <property type="entry name" value="HTH_18"/>
    <property type="match status" value="1"/>
</dbReference>
<proteinExistence type="predicted"/>
<dbReference type="InterPro" id="IPR041522">
    <property type="entry name" value="CdaR_GGDEF"/>
</dbReference>
<dbReference type="InterPro" id="IPR001789">
    <property type="entry name" value="Sig_transdc_resp-reg_receiver"/>
</dbReference>
<dbReference type="Pfam" id="PF00072">
    <property type="entry name" value="Response_reg"/>
    <property type="match status" value="1"/>
</dbReference>
<keyword evidence="5" id="KW-0805">Transcription regulation</keyword>
<dbReference type="Pfam" id="PF17853">
    <property type="entry name" value="GGDEF_2"/>
    <property type="match status" value="1"/>
</dbReference>
<dbReference type="Gene3D" id="3.40.50.2300">
    <property type="match status" value="1"/>
</dbReference>
<evidence type="ECO:0000256" key="6">
    <source>
        <dbReference type="ARBA" id="ARBA00023125"/>
    </source>
</evidence>
<evidence type="ECO:0000256" key="3">
    <source>
        <dbReference type="ARBA" id="ARBA00022553"/>
    </source>
</evidence>
<dbReference type="InterPro" id="IPR051552">
    <property type="entry name" value="HptR"/>
</dbReference>
<dbReference type="PANTHER" id="PTHR42713">
    <property type="entry name" value="HISTIDINE KINASE-RELATED"/>
    <property type="match status" value="1"/>
</dbReference>
<keyword evidence="2" id="KW-0963">Cytoplasm</keyword>
<feature type="domain" description="Response regulatory" evidence="10">
    <location>
        <begin position="3"/>
        <end position="120"/>
    </location>
</feature>
<evidence type="ECO:0000256" key="5">
    <source>
        <dbReference type="ARBA" id="ARBA00023015"/>
    </source>
</evidence>
<evidence type="ECO:0000259" key="10">
    <source>
        <dbReference type="PROSITE" id="PS50110"/>
    </source>
</evidence>
<evidence type="ECO:0000256" key="4">
    <source>
        <dbReference type="ARBA" id="ARBA00023012"/>
    </source>
</evidence>
<sequence length="523" mass="59452">MYKVMIVDDEPKLRNGLRTLIPWESIGFEVIGTAASGKEVLRSFDTQLPDLLIVDIRIPGMSGLQLIQEIRTLGVPMRYVIVSGYADFEYARTALQLGADGYLLKPVNKDEMTSLLINVREKMVQERQQQSSGRSDPPSKEWLIYSLLSGSSNMDQSMVQDMAIEYELSWPEYEVVLVEVRGEGSRNEAEIHRFREQLADLFNRQQRGVVLDTAAYIAILLKNPLEREEERVELYQELQHISGELRPYITIAAGGKVQQLLEIRQSYTTAQGLLEKSFFYGQDTILCPDSSTASLPHGTVLDHCELPDVQEWGFRLFYLIDVGDGGNLEPLLKDAAQIYMNNGCSEQEVKEAFFQMINEVIRRISAKTWQEANLACSPAQFLSSIYGHHTLARLIADVLSVLEKLSIVSASSGQHSEIKKMLDFIDRHYAENLKLETLARMFNYSSAYLGQIFKNKTGEYFNTYLDKVRIQKAKEWLAQGDKVYEAAEKAGFSSVNYFYSKFKRYDGKSPSDYQKKAKTDGSN</sequence>
<dbReference type="PANTHER" id="PTHR42713:SF3">
    <property type="entry name" value="TRANSCRIPTIONAL REGULATORY PROTEIN HPTR"/>
    <property type="match status" value="1"/>
</dbReference>
<feature type="modified residue" description="4-aspartylphosphate" evidence="8">
    <location>
        <position position="55"/>
    </location>
</feature>
<dbReference type="InterPro" id="IPR009057">
    <property type="entry name" value="Homeodomain-like_sf"/>
</dbReference>
<protein>
    <submittedName>
        <fullName evidence="11">Response regulator transcription factor</fullName>
    </submittedName>
</protein>